<dbReference type="InterPro" id="IPR050425">
    <property type="entry name" value="NAD(P)_dehydrat-like"/>
</dbReference>
<comment type="similarity">
    <text evidence="2">Belongs to the NAD(P)-dependent epimerase/dehydratase family. Dihydroflavonol-4-reductase subfamily.</text>
</comment>
<keyword evidence="5" id="KW-1185">Reference proteome</keyword>
<accession>A0A9W4UQU7</accession>
<dbReference type="AlphaFoldDB" id="A0A9W4UQU7"/>
<dbReference type="Pfam" id="PF01370">
    <property type="entry name" value="Epimerase"/>
    <property type="match status" value="1"/>
</dbReference>
<dbReference type="Gene3D" id="3.40.50.720">
    <property type="entry name" value="NAD(P)-binding Rossmann-like Domain"/>
    <property type="match status" value="1"/>
</dbReference>
<evidence type="ECO:0000256" key="2">
    <source>
        <dbReference type="ARBA" id="ARBA00023445"/>
    </source>
</evidence>
<dbReference type="OrthoDB" id="2735536at2759"/>
<proteinExistence type="inferred from homology"/>
<feature type="domain" description="NAD-dependent epimerase/dehydratase" evidence="3">
    <location>
        <begin position="14"/>
        <end position="259"/>
    </location>
</feature>
<dbReference type="PANTHER" id="PTHR10366:SF562">
    <property type="entry name" value="ALDEHYDE REDUCTASE II (AFU_ORTHOLOGUE AFUA_1G11360)"/>
    <property type="match status" value="1"/>
</dbReference>
<dbReference type="InterPro" id="IPR036291">
    <property type="entry name" value="NAD(P)-bd_dom_sf"/>
</dbReference>
<dbReference type="PANTHER" id="PTHR10366">
    <property type="entry name" value="NAD DEPENDENT EPIMERASE/DEHYDRATASE"/>
    <property type="match status" value="1"/>
</dbReference>
<keyword evidence="1" id="KW-0560">Oxidoreductase</keyword>
<reference evidence="4" key="1">
    <citation type="submission" date="2023-01" db="EMBL/GenBank/DDBJ databases">
        <authorList>
            <person name="Van Ghelder C."/>
            <person name="Rancurel C."/>
        </authorList>
    </citation>
    <scope>NUCLEOTIDE SEQUENCE</scope>
    <source>
        <strain evidence="4">CNCM I-4278</strain>
    </source>
</reference>
<sequence length="345" mass="37618">MSEPQTSIPKGSIILITGANGFVASHTAQQFLARGYRVRGTVRDLKRASWLLETTFKQQATNGSFELVVIPDFSAPHAFDEAIKGVAAVAHVAVATDFNPDPNKVIPQTIASTTSLMEAAQNEPSVKQFVYTSSIVTATMPVPSNPTHVGSDTWNDKAVELAWAPPPYDASRGMLVYMANKVATEKAVWEFVRGRKPGYAVNAVSPAAIMGEPLHRSHAEVAAAHVRSLYQGKVEFLSSMPATLNINVKDVALLHVAAILDPKVQNARLQAWAQFCNWNDILAIMRKAVPDREFIDDLPNLAMLSLSTDLSEPLALLKKWGGQDDWISLEDTITDNVRALVKMGF</sequence>
<evidence type="ECO:0000259" key="3">
    <source>
        <dbReference type="Pfam" id="PF01370"/>
    </source>
</evidence>
<evidence type="ECO:0000313" key="4">
    <source>
        <dbReference type="EMBL" id="CAI6340636.1"/>
    </source>
</evidence>
<evidence type="ECO:0000313" key="5">
    <source>
        <dbReference type="Proteomes" id="UP001152607"/>
    </source>
</evidence>
<dbReference type="EMBL" id="CAOQHR010000010">
    <property type="protein sequence ID" value="CAI6340636.1"/>
    <property type="molecule type" value="Genomic_DNA"/>
</dbReference>
<organism evidence="4 5">
    <name type="scientific">Periconia digitata</name>
    <dbReference type="NCBI Taxonomy" id="1303443"/>
    <lineage>
        <taxon>Eukaryota</taxon>
        <taxon>Fungi</taxon>
        <taxon>Dikarya</taxon>
        <taxon>Ascomycota</taxon>
        <taxon>Pezizomycotina</taxon>
        <taxon>Dothideomycetes</taxon>
        <taxon>Pleosporomycetidae</taxon>
        <taxon>Pleosporales</taxon>
        <taxon>Massarineae</taxon>
        <taxon>Periconiaceae</taxon>
        <taxon>Periconia</taxon>
    </lineage>
</organism>
<dbReference type="SUPFAM" id="SSF51735">
    <property type="entry name" value="NAD(P)-binding Rossmann-fold domains"/>
    <property type="match status" value="1"/>
</dbReference>
<dbReference type="GO" id="GO:0016616">
    <property type="term" value="F:oxidoreductase activity, acting on the CH-OH group of donors, NAD or NADP as acceptor"/>
    <property type="evidence" value="ECO:0007669"/>
    <property type="project" value="TreeGrafter"/>
</dbReference>
<dbReference type="Proteomes" id="UP001152607">
    <property type="component" value="Unassembled WGS sequence"/>
</dbReference>
<name>A0A9W4UQU7_9PLEO</name>
<protein>
    <recommendedName>
        <fullName evidence="3">NAD-dependent epimerase/dehydratase domain-containing protein</fullName>
    </recommendedName>
</protein>
<dbReference type="InterPro" id="IPR001509">
    <property type="entry name" value="Epimerase_deHydtase"/>
</dbReference>
<comment type="caution">
    <text evidence="4">The sequence shown here is derived from an EMBL/GenBank/DDBJ whole genome shotgun (WGS) entry which is preliminary data.</text>
</comment>
<evidence type="ECO:0000256" key="1">
    <source>
        <dbReference type="ARBA" id="ARBA00023002"/>
    </source>
</evidence>
<gene>
    <name evidence="4" type="ORF">PDIGIT_LOCUS13820</name>
</gene>